<accession>A0ACB9F8L0</accession>
<keyword evidence="2" id="KW-1185">Reference proteome</keyword>
<dbReference type="Proteomes" id="UP001055811">
    <property type="component" value="Linkage Group LG03"/>
</dbReference>
<reference evidence="1 2" key="2">
    <citation type="journal article" date="2022" name="Mol. Ecol. Resour.">
        <title>The genomes of chicory, endive, great burdock and yacon provide insights into Asteraceae paleo-polyploidization history and plant inulin production.</title>
        <authorList>
            <person name="Fan W."/>
            <person name="Wang S."/>
            <person name="Wang H."/>
            <person name="Wang A."/>
            <person name="Jiang F."/>
            <person name="Liu H."/>
            <person name="Zhao H."/>
            <person name="Xu D."/>
            <person name="Zhang Y."/>
        </authorList>
    </citation>
    <scope>NUCLEOTIDE SEQUENCE [LARGE SCALE GENOMIC DNA]</scope>
    <source>
        <strain evidence="2">cv. Punajuju</strain>
        <tissue evidence="1">Leaves</tissue>
    </source>
</reference>
<sequence length="150" mass="16864">MPMAFGGGGEERTEIKTKLAIMFAKFVLAIAWNMHYFLPDGSVAGSAKRDSVTFVTAVIFFLGFMMLMLSTFRDEATVAKAAMVINTACMSITFIIMLRDPFKAYFHDETKVSRTALVIENVSVGARLTIMFRAYFKAFLRKLLGEPRYD</sequence>
<protein>
    <submittedName>
        <fullName evidence="1">Uncharacterized protein</fullName>
    </submittedName>
</protein>
<organism evidence="1 2">
    <name type="scientific">Cichorium intybus</name>
    <name type="common">Chicory</name>
    <dbReference type="NCBI Taxonomy" id="13427"/>
    <lineage>
        <taxon>Eukaryota</taxon>
        <taxon>Viridiplantae</taxon>
        <taxon>Streptophyta</taxon>
        <taxon>Embryophyta</taxon>
        <taxon>Tracheophyta</taxon>
        <taxon>Spermatophyta</taxon>
        <taxon>Magnoliopsida</taxon>
        <taxon>eudicotyledons</taxon>
        <taxon>Gunneridae</taxon>
        <taxon>Pentapetalae</taxon>
        <taxon>asterids</taxon>
        <taxon>campanulids</taxon>
        <taxon>Asterales</taxon>
        <taxon>Asteraceae</taxon>
        <taxon>Cichorioideae</taxon>
        <taxon>Cichorieae</taxon>
        <taxon>Cichoriinae</taxon>
        <taxon>Cichorium</taxon>
    </lineage>
</organism>
<dbReference type="EMBL" id="CM042011">
    <property type="protein sequence ID" value="KAI3767236.1"/>
    <property type="molecule type" value="Genomic_DNA"/>
</dbReference>
<gene>
    <name evidence="1" type="ORF">L2E82_17325</name>
</gene>
<evidence type="ECO:0000313" key="2">
    <source>
        <dbReference type="Proteomes" id="UP001055811"/>
    </source>
</evidence>
<comment type="caution">
    <text evidence="1">The sequence shown here is derived from an EMBL/GenBank/DDBJ whole genome shotgun (WGS) entry which is preliminary data.</text>
</comment>
<name>A0ACB9F8L0_CICIN</name>
<evidence type="ECO:0000313" key="1">
    <source>
        <dbReference type="EMBL" id="KAI3767236.1"/>
    </source>
</evidence>
<proteinExistence type="predicted"/>
<reference evidence="2" key="1">
    <citation type="journal article" date="2022" name="Mol. Ecol. Resour.">
        <title>The genomes of chicory, endive, great burdock and yacon provide insights into Asteraceae palaeo-polyploidization history and plant inulin production.</title>
        <authorList>
            <person name="Fan W."/>
            <person name="Wang S."/>
            <person name="Wang H."/>
            <person name="Wang A."/>
            <person name="Jiang F."/>
            <person name="Liu H."/>
            <person name="Zhao H."/>
            <person name="Xu D."/>
            <person name="Zhang Y."/>
        </authorList>
    </citation>
    <scope>NUCLEOTIDE SEQUENCE [LARGE SCALE GENOMIC DNA]</scope>
    <source>
        <strain evidence="2">cv. Punajuju</strain>
    </source>
</reference>